<accession>A0A814JYS1</accession>
<reference evidence="2" key="1">
    <citation type="submission" date="2021-02" db="EMBL/GenBank/DDBJ databases">
        <authorList>
            <person name="Nowell W R."/>
        </authorList>
    </citation>
    <scope>NUCLEOTIDE SEQUENCE</scope>
    <source>
        <strain evidence="2">Ploen Becks lab</strain>
    </source>
</reference>
<evidence type="ECO:0000313" key="2">
    <source>
        <dbReference type="EMBL" id="CAF1044363.1"/>
    </source>
</evidence>
<dbReference type="EMBL" id="CAJNOC010005166">
    <property type="protein sequence ID" value="CAF1044363.1"/>
    <property type="molecule type" value="Genomic_DNA"/>
</dbReference>
<evidence type="ECO:0000259" key="1">
    <source>
        <dbReference type="PROSITE" id="PS50240"/>
    </source>
</evidence>
<dbReference type="GO" id="GO:0006508">
    <property type="term" value="P:proteolysis"/>
    <property type="evidence" value="ECO:0007669"/>
    <property type="project" value="InterPro"/>
</dbReference>
<keyword evidence="3" id="KW-1185">Reference proteome</keyword>
<comment type="caution">
    <text evidence="2">The sequence shown here is derived from an EMBL/GenBank/DDBJ whole genome shotgun (WGS) entry which is preliminary data.</text>
</comment>
<organism evidence="2 3">
    <name type="scientific">Brachionus calyciflorus</name>
    <dbReference type="NCBI Taxonomy" id="104777"/>
    <lineage>
        <taxon>Eukaryota</taxon>
        <taxon>Metazoa</taxon>
        <taxon>Spiralia</taxon>
        <taxon>Gnathifera</taxon>
        <taxon>Rotifera</taxon>
        <taxon>Eurotatoria</taxon>
        <taxon>Monogononta</taxon>
        <taxon>Pseudotrocha</taxon>
        <taxon>Ploima</taxon>
        <taxon>Brachionidae</taxon>
        <taxon>Brachionus</taxon>
    </lineage>
</organism>
<dbReference type="SMART" id="SM00020">
    <property type="entry name" value="Tryp_SPc"/>
    <property type="match status" value="1"/>
</dbReference>
<dbReference type="AlphaFoldDB" id="A0A814JYS1"/>
<protein>
    <recommendedName>
        <fullName evidence="1">Peptidase S1 domain-containing protein</fullName>
    </recommendedName>
</protein>
<dbReference type="PANTHER" id="PTHR24260:SF136">
    <property type="entry name" value="GH08193P-RELATED"/>
    <property type="match status" value="1"/>
</dbReference>
<dbReference type="Pfam" id="PF00089">
    <property type="entry name" value="Trypsin"/>
    <property type="match status" value="1"/>
</dbReference>
<dbReference type="OrthoDB" id="6339452at2759"/>
<proteinExistence type="predicted"/>
<dbReference type="InterPro" id="IPR043504">
    <property type="entry name" value="Peptidase_S1_PA_chymotrypsin"/>
</dbReference>
<feature type="domain" description="Peptidase S1" evidence="1">
    <location>
        <begin position="1"/>
        <end position="261"/>
    </location>
</feature>
<dbReference type="Proteomes" id="UP000663879">
    <property type="component" value="Unassembled WGS sequence"/>
</dbReference>
<evidence type="ECO:0000313" key="3">
    <source>
        <dbReference type="Proteomes" id="UP000663879"/>
    </source>
</evidence>
<name>A0A814JYS1_9BILA</name>
<dbReference type="PANTHER" id="PTHR24260">
    <property type="match status" value="1"/>
</dbReference>
<dbReference type="InterPro" id="IPR051333">
    <property type="entry name" value="CLIP_Serine_Protease"/>
</dbReference>
<dbReference type="GO" id="GO:0004252">
    <property type="term" value="F:serine-type endopeptidase activity"/>
    <property type="evidence" value="ECO:0007669"/>
    <property type="project" value="InterPro"/>
</dbReference>
<dbReference type="PROSITE" id="PS50240">
    <property type="entry name" value="TRYPSIN_DOM"/>
    <property type="match status" value="1"/>
</dbReference>
<dbReference type="Gene3D" id="2.40.10.10">
    <property type="entry name" value="Trypsin-like serine proteases"/>
    <property type="match status" value="1"/>
</dbReference>
<dbReference type="SUPFAM" id="SSF50494">
    <property type="entry name" value="Trypsin-like serine proteases"/>
    <property type="match status" value="1"/>
</dbReference>
<sequence>MKTKRSISDLPYTSMVLISFNYTFNFRYGDSLKKQTFTKQCSGILISKDIVITSASCLVDRIIFFINGEKYVHVVIPNQYNPTFVSMYKVYLYENKTQNLNQKNQVNINDFYKHPDYDETTKLNDIGILKLSFSNSDFSLACLPPYASKIYPNVDQKDAFLIRQTSNETLSILENTNYKIFRFSECQNNSSNFDSNKKLCSGEVIRGCKTETGSALFVEDIFNGLKKYVFVGLMANKEVCEPSYRAGEFEDTHLLLVACWVFVDVFVVVGDALVAVVLHNFDTPDQFALNPTCSARTMDRDSDKTVMDSLVSLSSISSGFGWKTQL</sequence>
<dbReference type="InterPro" id="IPR009003">
    <property type="entry name" value="Peptidase_S1_PA"/>
</dbReference>
<gene>
    <name evidence="2" type="ORF">OXX778_LOCUS18509</name>
</gene>
<dbReference type="InterPro" id="IPR001254">
    <property type="entry name" value="Trypsin_dom"/>
</dbReference>